<evidence type="ECO:0000256" key="5">
    <source>
        <dbReference type="ARBA" id="ARBA00022898"/>
    </source>
</evidence>
<dbReference type="PROSITE" id="PS00105">
    <property type="entry name" value="AA_TRANSFER_CLASS_1"/>
    <property type="match status" value="1"/>
</dbReference>
<comment type="cofactor">
    <cofactor evidence="1">
        <name>pyridoxal 5'-phosphate</name>
        <dbReference type="ChEBI" id="CHEBI:597326"/>
    </cofactor>
</comment>
<dbReference type="Gene3D" id="3.90.1150.10">
    <property type="entry name" value="Aspartate Aminotransferase, domain 1"/>
    <property type="match status" value="1"/>
</dbReference>
<dbReference type="GO" id="GO:0030170">
    <property type="term" value="F:pyridoxal phosphate binding"/>
    <property type="evidence" value="ECO:0007669"/>
    <property type="project" value="InterPro"/>
</dbReference>
<name>A0A381SKF8_9ZZZZ</name>
<sequence>MRNYDKRNLFFDELHNQKDLKWLGQNTNHMRSHEYVISEMIKSIKSEEYHSYAPPLGLEELRKLVRNHLGLSNLVSLITDGAVSGLYHICKELCSSGDQLLTTDPTWSWPIHFAQSTGAEVVQIPIYGKEYDYTLSPNRLKEYVTEKTKLIYLVDPNNPLGTCFTKGQILDIIEIAKENNIIIIHDCTYKDFADDHTLIANYYPNNTITVWSFSKWLGLAGLRIGAIITSENIMDIIGQYPPNILGSNIVAQRGAIAGLNIMDEWFPEVFKTQRENQKNVYEFINNTEDFEIPIYPSNGNFVFIEINDPEITPEAISTCYAEHKILVRQGNYHTKKFGNKFIKVSLSVPKEWADDFLYLFPTIILKARNKSEIFQLF</sequence>
<dbReference type="GO" id="GO:0006520">
    <property type="term" value="P:amino acid metabolic process"/>
    <property type="evidence" value="ECO:0007669"/>
    <property type="project" value="InterPro"/>
</dbReference>
<reference evidence="7" key="1">
    <citation type="submission" date="2018-05" db="EMBL/GenBank/DDBJ databases">
        <authorList>
            <person name="Lanie J.A."/>
            <person name="Ng W.-L."/>
            <person name="Kazmierczak K.M."/>
            <person name="Andrzejewski T.M."/>
            <person name="Davidsen T.M."/>
            <person name="Wayne K.J."/>
            <person name="Tettelin H."/>
            <person name="Glass J.I."/>
            <person name="Rusch D."/>
            <person name="Podicherti R."/>
            <person name="Tsui H.-C.T."/>
            <person name="Winkler M.E."/>
        </authorList>
    </citation>
    <scope>NUCLEOTIDE SEQUENCE</scope>
</reference>
<evidence type="ECO:0000256" key="4">
    <source>
        <dbReference type="ARBA" id="ARBA00022679"/>
    </source>
</evidence>
<dbReference type="Pfam" id="PF00155">
    <property type="entry name" value="Aminotran_1_2"/>
    <property type="match status" value="1"/>
</dbReference>
<comment type="similarity">
    <text evidence="2">Belongs to the class-I pyridoxal-phosphate-dependent aminotransferase family.</text>
</comment>
<proteinExistence type="inferred from homology"/>
<dbReference type="InterPro" id="IPR015421">
    <property type="entry name" value="PyrdxlP-dep_Trfase_major"/>
</dbReference>
<keyword evidence="5" id="KW-0663">Pyridoxal phosphate</keyword>
<dbReference type="SUPFAM" id="SSF53383">
    <property type="entry name" value="PLP-dependent transferases"/>
    <property type="match status" value="1"/>
</dbReference>
<dbReference type="CDD" id="cd00609">
    <property type="entry name" value="AAT_like"/>
    <property type="match status" value="1"/>
</dbReference>
<dbReference type="EMBL" id="UINC01003044">
    <property type="protein sequence ID" value="SVA02817.1"/>
    <property type="molecule type" value="Genomic_DNA"/>
</dbReference>
<dbReference type="PANTHER" id="PTHR46383:SF1">
    <property type="entry name" value="ASPARTATE AMINOTRANSFERASE"/>
    <property type="match status" value="1"/>
</dbReference>
<protein>
    <recommendedName>
        <fullName evidence="6">Aminotransferase class I/classII large domain-containing protein</fullName>
    </recommendedName>
</protein>
<feature type="domain" description="Aminotransferase class I/classII large" evidence="6">
    <location>
        <begin position="22"/>
        <end position="350"/>
    </location>
</feature>
<dbReference type="InterPro" id="IPR004838">
    <property type="entry name" value="NHTrfase_class1_PyrdxlP-BS"/>
</dbReference>
<accession>A0A381SKF8</accession>
<dbReference type="Gene3D" id="3.40.640.10">
    <property type="entry name" value="Type I PLP-dependent aspartate aminotransferase-like (Major domain)"/>
    <property type="match status" value="1"/>
</dbReference>
<dbReference type="PANTHER" id="PTHR46383">
    <property type="entry name" value="ASPARTATE AMINOTRANSFERASE"/>
    <property type="match status" value="1"/>
</dbReference>
<dbReference type="GO" id="GO:0008483">
    <property type="term" value="F:transaminase activity"/>
    <property type="evidence" value="ECO:0007669"/>
    <property type="project" value="UniProtKB-KW"/>
</dbReference>
<evidence type="ECO:0000313" key="7">
    <source>
        <dbReference type="EMBL" id="SVA02817.1"/>
    </source>
</evidence>
<evidence type="ECO:0000256" key="1">
    <source>
        <dbReference type="ARBA" id="ARBA00001933"/>
    </source>
</evidence>
<keyword evidence="4" id="KW-0808">Transferase</keyword>
<evidence type="ECO:0000256" key="2">
    <source>
        <dbReference type="ARBA" id="ARBA00007441"/>
    </source>
</evidence>
<evidence type="ECO:0000256" key="3">
    <source>
        <dbReference type="ARBA" id="ARBA00022576"/>
    </source>
</evidence>
<dbReference type="InterPro" id="IPR050596">
    <property type="entry name" value="AspAT/PAT-like"/>
</dbReference>
<organism evidence="7">
    <name type="scientific">marine metagenome</name>
    <dbReference type="NCBI Taxonomy" id="408172"/>
    <lineage>
        <taxon>unclassified sequences</taxon>
        <taxon>metagenomes</taxon>
        <taxon>ecological metagenomes</taxon>
    </lineage>
</organism>
<dbReference type="InterPro" id="IPR015424">
    <property type="entry name" value="PyrdxlP-dep_Trfase"/>
</dbReference>
<dbReference type="InterPro" id="IPR015422">
    <property type="entry name" value="PyrdxlP-dep_Trfase_small"/>
</dbReference>
<evidence type="ECO:0000259" key="6">
    <source>
        <dbReference type="Pfam" id="PF00155"/>
    </source>
</evidence>
<keyword evidence="3" id="KW-0032">Aminotransferase</keyword>
<dbReference type="AlphaFoldDB" id="A0A381SKF8"/>
<dbReference type="NCBIfam" id="NF004870">
    <property type="entry name" value="PRK06225.1"/>
    <property type="match status" value="1"/>
</dbReference>
<gene>
    <name evidence="7" type="ORF">METZ01_LOCUS55671</name>
</gene>
<dbReference type="InterPro" id="IPR004839">
    <property type="entry name" value="Aminotransferase_I/II_large"/>
</dbReference>